<evidence type="ECO:0000256" key="6">
    <source>
        <dbReference type="ARBA" id="ARBA00016240"/>
    </source>
</evidence>
<dbReference type="InterPro" id="IPR035937">
    <property type="entry name" value="FPG_N"/>
</dbReference>
<dbReference type="PANTHER" id="PTHR22993:SF9">
    <property type="entry name" value="FORMAMIDOPYRIMIDINE-DNA GLYCOSYLASE"/>
    <property type="match status" value="1"/>
</dbReference>
<keyword evidence="15" id="KW-0511">Multifunctional enzyme</keyword>
<protein>
    <recommendedName>
        <fullName evidence="6">Formamidopyrimidine-DNA glycosylase</fullName>
        <ecNumber evidence="4">3.2.2.23</ecNumber>
        <ecNumber evidence="5">4.2.99.18</ecNumber>
    </recommendedName>
    <alternativeName>
        <fullName evidence="17">DNA-(apurinic or apyrimidinic site) lyase MutM</fullName>
    </alternativeName>
</protein>
<keyword evidence="9 18" id="KW-0863">Zinc-finger</keyword>
<evidence type="ECO:0000256" key="7">
    <source>
        <dbReference type="ARBA" id="ARBA00022723"/>
    </source>
</evidence>
<comment type="catalytic activity">
    <reaction evidence="1">
        <text>Hydrolysis of DNA containing ring-opened 7-methylguanine residues, releasing 2,6-diamino-4-hydroxy-5-(N-methyl)formamidopyrimidine.</text>
        <dbReference type="EC" id="3.2.2.23"/>
    </reaction>
</comment>
<evidence type="ECO:0000256" key="15">
    <source>
        <dbReference type="ARBA" id="ARBA00023268"/>
    </source>
</evidence>
<keyword evidence="10" id="KW-0378">Hydrolase</keyword>
<comment type="caution">
    <text evidence="21">The sequence shown here is derived from an EMBL/GenBank/DDBJ whole genome shotgun (WGS) entry which is preliminary data.</text>
</comment>
<dbReference type="GO" id="GO:0008270">
    <property type="term" value="F:zinc ion binding"/>
    <property type="evidence" value="ECO:0007669"/>
    <property type="project" value="UniProtKB-KW"/>
</dbReference>
<comment type="similarity">
    <text evidence="3">Belongs to the FPG family.</text>
</comment>
<dbReference type="Gene3D" id="1.10.8.50">
    <property type="match status" value="1"/>
</dbReference>
<evidence type="ECO:0000313" key="21">
    <source>
        <dbReference type="EMBL" id="OAB74723.1"/>
    </source>
</evidence>
<dbReference type="STRING" id="1763538.LPB68_02110"/>
<keyword evidence="16" id="KW-0326">Glycosidase</keyword>
<dbReference type="Pfam" id="PF01149">
    <property type="entry name" value="Fapy_DNA_glyco"/>
    <property type="match status" value="1"/>
</dbReference>
<keyword evidence="11" id="KW-0862">Zinc</keyword>
<dbReference type="SUPFAM" id="SSF46946">
    <property type="entry name" value="S13-like H2TH domain"/>
    <property type="match status" value="1"/>
</dbReference>
<dbReference type="EC" id="4.2.99.18" evidence="5"/>
<dbReference type="InterPro" id="IPR010663">
    <property type="entry name" value="Znf_FPG/IleRS"/>
</dbReference>
<dbReference type="SMART" id="SM01232">
    <property type="entry name" value="H2TH"/>
    <property type="match status" value="1"/>
</dbReference>
<dbReference type="GO" id="GO:0003684">
    <property type="term" value="F:damaged DNA binding"/>
    <property type="evidence" value="ECO:0007669"/>
    <property type="project" value="InterPro"/>
</dbReference>
<dbReference type="SUPFAM" id="SSF81624">
    <property type="entry name" value="N-terminal domain of MutM-like DNA repair proteins"/>
    <property type="match status" value="1"/>
</dbReference>
<evidence type="ECO:0000256" key="4">
    <source>
        <dbReference type="ARBA" id="ARBA00012024"/>
    </source>
</evidence>
<dbReference type="SMART" id="SM00898">
    <property type="entry name" value="Fapy_DNA_glyco"/>
    <property type="match status" value="1"/>
</dbReference>
<evidence type="ECO:0000256" key="10">
    <source>
        <dbReference type="ARBA" id="ARBA00022801"/>
    </source>
</evidence>
<evidence type="ECO:0000256" key="14">
    <source>
        <dbReference type="ARBA" id="ARBA00023239"/>
    </source>
</evidence>
<evidence type="ECO:0000256" key="12">
    <source>
        <dbReference type="ARBA" id="ARBA00023125"/>
    </source>
</evidence>
<dbReference type="PANTHER" id="PTHR22993">
    <property type="entry name" value="FORMAMIDOPYRIMIDINE-DNA GLYCOSYLASE"/>
    <property type="match status" value="1"/>
</dbReference>
<proteinExistence type="inferred from homology"/>
<feature type="domain" description="FPG-type" evidence="19">
    <location>
        <begin position="233"/>
        <end position="267"/>
    </location>
</feature>
<evidence type="ECO:0000256" key="9">
    <source>
        <dbReference type="ARBA" id="ARBA00022771"/>
    </source>
</evidence>
<keyword evidence="8" id="KW-0227">DNA damage</keyword>
<dbReference type="InterPro" id="IPR000214">
    <property type="entry name" value="Znf_DNA_glyclase/AP_lyase"/>
</dbReference>
<dbReference type="KEGG" id="pcx:LPB68_02110"/>
<dbReference type="PROSITE" id="PS51066">
    <property type="entry name" value="ZF_FPG_2"/>
    <property type="match status" value="1"/>
</dbReference>
<dbReference type="EC" id="3.2.2.23" evidence="4"/>
<evidence type="ECO:0000256" key="3">
    <source>
        <dbReference type="ARBA" id="ARBA00009409"/>
    </source>
</evidence>
<dbReference type="InterPro" id="IPR012319">
    <property type="entry name" value="FPG_cat"/>
</dbReference>
<dbReference type="SUPFAM" id="SSF57716">
    <property type="entry name" value="Glucocorticoid receptor-like (DNA-binding domain)"/>
    <property type="match status" value="1"/>
</dbReference>
<gene>
    <name evidence="21" type="ORF">PNBC_11845</name>
</gene>
<dbReference type="InterPro" id="IPR015886">
    <property type="entry name" value="H2TH_FPG"/>
</dbReference>
<dbReference type="GO" id="GO:0034039">
    <property type="term" value="F:8-oxo-7,8-dihydroguanine DNA N-glycosylase activity"/>
    <property type="evidence" value="ECO:0007669"/>
    <property type="project" value="TreeGrafter"/>
</dbReference>
<dbReference type="PROSITE" id="PS51068">
    <property type="entry name" value="FPG_CAT"/>
    <property type="match status" value="1"/>
</dbReference>
<evidence type="ECO:0000256" key="13">
    <source>
        <dbReference type="ARBA" id="ARBA00023204"/>
    </source>
</evidence>
<comment type="cofactor">
    <cofactor evidence="2">
        <name>Zn(2+)</name>
        <dbReference type="ChEBI" id="CHEBI:29105"/>
    </cofactor>
</comment>
<dbReference type="InterPro" id="IPR010979">
    <property type="entry name" value="Ribosomal_uS13-like_H2TH"/>
</dbReference>
<dbReference type="RefSeq" id="WP_068658304.1">
    <property type="nucleotide sequence ID" value="NZ_CP017770.1"/>
</dbReference>
<keyword evidence="7" id="KW-0479">Metal-binding</keyword>
<dbReference type="OrthoDB" id="9800855at2"/>
<dbReference type="GO" id="GO:0006284">
    <property type="term" value="P:base-excision repair"/>
    <property type="evidence" value="ECO:0007669"/>
    <property type="project" value="InterPro"/>
</dbReference>
<reference evidence="21 22" key="1">
    <citation type="submission" date="2016-02" db="EMBL/GenBank/DDBJ databases">
        <title>Paenibacillus sp. LPB0068, isolated from Crassostrea gigas.</title>
        <authorList>
            <person name="Shin S.-K."/>
            <person name="Yi H."/>
        </authorList>
    </citation>
    <scope>NUCLEOTIDE SEQUENCE [LARGE SCALE GENOMIC DNA]</scope>
    <source>
        <strain evidence="21 22">LPB0068</strain>
    </source>
</reference>
<keyword evidence="14" id="KW-0456">Lyase</keyword>
<dbReference type="Pfam" id="PF06827">
    <property type="entry name" value="zf-FPG_IleRS"/>
    <property type="match status" value="1"/>
</dbReference>
<evidence type="ECO:0000256" key="17">
    <source>
        <dbReference type="ARBA" id="ARBA00030638"/>
    </source>
</evidence>
<evidence type="ECO:0000313" key="22">
    <source>
        <dbReference type="Proteomes" id="UP000077134"/>
    </source>
</evidence>
<name>A0A162KVR9_9BACL</name>
<evidence type="ECO:0000256" key="8">
    <source>
        <dbReference type="ARBA" id="ARBA00022763"/>
    </source>
</evidence>
<evidence type="ECO:0000256" key="2">
    <source>
        <dbReference type="ARBA" id="ARBA00001947"/>
    </source>
</evidence>
<feature type="domain" description="Formamidopyrimidine-DNA glycosylase catalytic" evidence="20">
    <location>
        <begin position="2"/>
        <end position="112"/>
    </location>
</feature>
<evidence type="ECO:0000256" key="16">
    <source>
        <dbReference type="ARBA" id="ARBA00023295"/>
    </source>
</evidence>
<accession>A0A162KVR9</accession>
<dbReference type="Gene3D" id="3.20.190.10">
    <property type="entry name" value="MutM-like, N-terminal"/>
    <property type="match status" value="1"/>
</dbReference>
<evidence type="ECO:0000256" key="5">
    <source>
        <dbReference type="ARBA" id="ARBA00012720"/>
    </source>
</evidence>
<evidence type="ECO:0000259" key="20">
    <source>
        <dbReference type="PROSITE" id="PS51068"/>
    </source>
</evidence>
<evidence type="ECO:0000259" key="19">
    <source>
        <dbReference type="PROSITE" id="PS51066"/>
    </source>
</evidence>
<dbReference type="AlphaFoldDB" id="A0A162KVR9"/>
<keyword evidence="12" id="KW-0238">DNA-binding</keyword>
<organism evidence="21 22">
    <name type="scientific">Paenibacillus crassostreae</name>
    <dbReference type="NCBI Taxonomy" id="1763538"/>
    <lineage>
        <taxon>Bacteria</taxon>
        <taxon>Bacillati</taxon>
        <taxon>Bacillota</taxon>
        <taxon>Bacilli</taxon>
        <taxon>Bacillales</taxon>
        <taxon>Paenibacillaceae</taxon>
        <taxon>Paenibacillus</taxon>
    </lineage>
</organism>
<keyword evidence="22" id="KW-1185">Reference proteome</keyword>
<dbReference type="Pfam" id="PF06831">
    <property type="entry name" value="H2TH"/>
    <property type="match status" value="1"/>
</dbReference>
<keyword evidence="13" id="KW-0234">DNA repair</keyword>
<evidence type="ECO:0000256" key="18">
    <source>
        <dbReference type="PROSITE-ProRule" id="PRU00391"/>
    </source>
</evidence>
<evidence type="ECO:0000256" key="1">
    <source>
        <dbReference type="ARBA" id="ARBA00001668"/>
    </source>
</evidence>
<dbReference type="Proteomes" id="UP000077134">
    <property type="component" value="Unassembled WGS sequence"/>
</dbReference>
<dbReference type="EMBL" id="LSFN01000014">
    <property type="protein sequence ID" value="OAB74723.1"/>
    <property type="molecule type" value="Genomic_DNA"/>
</dbReference>
<dbReference type="GO" id="GO:0140078">
    <property type="term" value="F:class I DNA-(apurinic or apyrimidinic site) endonuclease activity"/>
    <property type="evidence" value="ECO:0007669"/>
    <property type="project" value="UniProtKB-EC"/>
</dbReference>
<evidence type="ECO:0000256" key="11">
    <source>
        <dbReference type="ARBA" id="ARBA00022833"/>
    </source>
</evidence>
<sequence>MPEMPELENIRKLLSDQIVNLPILNAKVNKEGSINIVADDFASELQDRKVIFVERRGKLLNFHLDNGRRLLVNLMVGGSIFYGNQEDLPSRNTHVEISFGENILFFVLARSGYVHLLSAKEAGEVLAELGMDVWDRRMNIERFIHAVKGRRGALKTLLVNQNVISGIGNRYADEIAFKAGLLPSVKVQELENEALGNLYHAMKSVLSDAVETGGVINVPLMTADSITGHYKLQVYDRAGENCEQCSGSIDRVELNGRKAFFCPICQHE</sequence>